<keyword evidence="9" id="KW-1185">Reference proteome</keyword>
<feature type="domain" description="Major facilitator superfamily (MFS) profile" evidence="7">
    <location>
        <begin position="19"/>
        <end position="440"/>
    </location>
</feature>
<evidence type="ECO:0000256" key="4">
    <source>
        <dbReference type="ARBA" id="ARBA00022989"/>
    </source>
</evidence>
<dbReference type="PROSITE" id="PS50850">
    <property type="entry name" value="MFS"/>
    <property type="match status" value="1"/>
</dbReference>
<reference evidence="8 9" key="1">
    <citation type="submission" date="2023-10" db="EMBL/GenBank/DDBJ databases">
        <title>Description of Microbulbifer bruguierae sp. nov., isolated from the sediments of mangrove plant Bruguiera sexangula and comparative genomic analyses of the genus Microbulbifer.</title>
        <authorList>
            <person name="Long M."/>
        </authorList>
    </citation>
    <scope>NUCLEOTIDE SEQUENCE [LARGE SCALE GENOMIC DNA]</scope>
    <source>
        <strain evidence="8 9">SPO729</strain>
    </source>
</reference>
<feature type="transmembrane region" description="Helical" evidence="6">
    <location>
        <begin position="299"/>
        <end position="317"/>
    </location>
</feature>
<accession>A0AAU0N211</accession>
<dbReference type="InterPro" id="IPR004752">
    <property type="entry name" value="AmpG_permease/AT-1"/>
</dbReference>
<dbReference type="EMBL" id="CP137555">
    <property type="protein sequence ID" value="WOX06148.1"/>
    <property type="molecule type" value="Genomic_DNA"/>
</dbReference>
<comment type="subcellular location">
    <subcellularLocation>
        <location evidence="1">Membrane</location>
        <topology evidence="1">Multi-pass membrane protein</topology>
    </subcellularLocation>
</comment>
<dbReference type="SUPFAM" id="SSF103473">
    <property type="entry name" value="MFS general substrate transporter"/>
    <property type="match status" value="1"/>
</dbReference>
<dbReference type="NCBIfam" id="TIGR00901">
    <property type="entry name" value="2A0125"/>
    <property type="match status" value="1"/>
</dbReference>
<feature type="transmembrane region" description="Helical" evidence="6">
    <location>
        <begin position="153"/>
        <end position="177"/>
    </location>
</feature>
<keyword evidence="3 6" id="KW-0812">Transmembrane</keyword>
<evidence type="ECO:0000256" key="5">
    <source>
        <dbReference type="ARBA" id="ARBA00023136"/>
    </source>
</evidence>
<dbReference type="Pfam" id="PF07690">
    <property type="entry name" value="MFS_1"/>
    <property type="match status" value="1"/>
</dbReference>
<proteinExistence type="predicted"/>
<dbReference type="Gene3D" id="1.20.1250.20">
    <property type="entry name" value="MFS general substrate transporter like domains"/>
    <property type="match status" value="2"/>
</dbReference>
<evidence type="ECO:0000256" key="3">
    <source>
        <dbReference type="ARBA" id="ARBA00022692"/>
    </source>
</evidence>
<dbReference type="InterPro" id="IPR011701">
    <property type="entry name" value="MFS"/>
</dbReference>
<feature type="transmembrane region" description="Helical" evidence="6">
    <location>
        <begin position="414"/>
        <end position="437"/>
    </location>
</feature>
<keyword evidence="4 6" id="KW-1133">Transmembrane helix</keyword>
<evidence type="ECO:0000256" key="2">
    <source>
        <dbReference type="ARBA" id="ARBA00022448"/>
    </source>
</evidence>
<dbReference type="Proteomes" id="UP001302477">
    <property type="component" value="Chromosome"/>
</dbReference>
<dbReference type="PANTHER" id="PTHR12778">
    <property type="entry name" value="SOLUTE CARRIER FAMILY 33 ACETYL-COA TRANSPORTER -RELATED"/>
    <property type="match status" value="1"/>
</dbReference>
<keyword evidence="5 6" id="KW-0472">Membrane</keyword>
<feature type="transmembrane region" description="Helical" evidence="6">
    <location>
        <begin position="183"/>
        <end position="203"/>
    </location>
</feature>
<evidence type="ECO:0000259" key="7">
    <source>
        <dbReference type="PROSITE" id="PS50850"/>
    </source>
</evidence>
<dbReference type="GO" id="GO:0016020">
    <property type="term" value="C:membrane"/>
    <property type="evidence" value="ECO:0007669"/>
    <property type="project" value="UniProtKB-SubCell"/>
</dbReference>
<feature type="transmembrane region" description="Helical" evidence="6">
    <location>
        <begin position="324"/>
        <end position="345"/>
    </location>
</feature>
<feature type="transmembrane region" description="Helical" evidence="6">
    <location>
        <begin position="117"/>
        <end position="141"/>
    </location>
</feature>
<feature type="transmembrane region" description="Helical" evidence="6">
    <location>
        <begin position="92"/>
        <end position="111"/>
    </location>
</feature>
<evidence type="ECO:0000256" key="1">
    <source>
        <dbReference type="ARBA" id="ARBA00004141"/>
    </source>
</evidence>
<keyword evidence="2" id="KW-0813">Transport</keyword>
<gene>
    <name evidence="8" type="ORF">R5R33_03145</name>
</gene>
<protein>
    <submittedName>
        <fullName evidence="8">AmpG family muropeptide MFS transporter</fullName>
    </submittedName>
</protein>
<feature type="transmembrane region" description="Helical" evidence="6">
    <location>
        <begin position="257"/>
        <end position="279"/>
    </location>
</feature>
<feature type="transmembrane region" description="Helical" evidence="6">
    <location>
        <begin position="387"/>
        <end position="408"/>
    </location>
</feature>
<evidence type="ECO:0000256" key="6">
    <source>
        <dbReference type="SAM" id="Phobius"/>
    </source>
</evidence>
<dbReference type="KEGG" id="mpaf:R5R33_03145"/>
<dbReference type="InterPro" id="IPR036259">
    <property type="entry name" value="MFS_trans_sf"/>
</dbReference>
<dbReference type="CDD" id="cd17486">
    <property type="entry name" value="MFS_AmpG_like"/>
    <property type="match status" value="1"/>
</dbReference>
<evidence type="ECO:0000313" key="8">
    <source>
        <dbReference type="EMBL" id="WOX06148.1"/>
    </source>
</evidence>
<dbReference type="PANTHER" id="PTHR12778:SF10">
    <property type="entry name" value="MAJOR FACILITATOR SUPERFAMILY DOMAIN-CONTAINING PROTEIN 3"/>
    <property type="match status" value="1"/>
</dbReference>
<dbReference type="InterPro" id="IPR020846">
    <property type="entry name" value="MFS_dom"/>
</dbReference>
<evidence type="ECO:0000313" key="9">
    <source>
        <dbReference type="Proteomes" id="UP001302477"/>
    </source>
</evidence>
<dbReference type="RefSeq" id="WP_318954606.1">
    <property type="nucleotide sequence ID" value="NZ_CP137555.1"/>
</dbReference>
<sequence length="456" mass="50035">MQQNKMTWGEALKVYSRPKVLAMFFLGISAGLPYLLVFSTLTAWLRDYGVSRTTIGFAAWIGITFSIKFAWAPIIDSLRIPFLTSLVGKRRSWMLVSQIGIAAGLFAMSQINPQLGLPSIFGFGVLVAFCSASQDVVIDAYRIEAVDKQYQGAMAAMYVFGYRVALLIAGAGALFIAEYTNWSIAYMSMAALMVVGIITTLLVSEPDHQKVRAQGEEFQHEWVDRVLGSGKHSRFSEWFVRAVACPFIDFFERNGRFAIVLLLFIGIYRLSDIAMGVMANPFYLDLGFSKDDIAQIGKLFGFFCAMIGAFLGGAMVVRFGILRPLILGAVMVASTNLLFAHLATLGADKTWLAIAISADNISGGISNSVFIAFLSSLVNQSYTATQYALFSSLMTLPGKFISGFSGIVVDAEGYPYFFILVAILGIPAVLLAIYIWYRNKDEEAASFAEKAERVQS</sequence>
<dbReference type="GO" id="GO:0022857">
    <property type="term" value="F:transmembrane transporter activity"/>
    <property type="evidence" value="ECO:0007669"/>
    <property type="project" value="InterPro"/>
</dbReference>
<feature type="transmembrane region" description="Helical" evidence="6">
    <location>
        <begin position="20"/>
        <end position="44"/>
    </location>
</feature>
<name>A0AAU0N211_9GAMM</name>
<feature type="transmembrane region" description="Helical" evidence="6">
    <location>
        <begin position="50"/>
        <end position="71"/>
    </location>
</feature>
<dbReference type="AlphaFoldDB" id="A0AAU0N211"/>
<organism evidence="8 9">
    <name type="scientific">Microbulbifer pacificus</name>
    <dbReference type="NCBI Taxonomy" id="407164"/>
    <lineage>
        <taxon>Bacteria</taxon>
        <taxon>Pseudomonadati</taxon>
        <taxon>Pseudomonadota</taxon>
        <taxon>Gammaproteobacteria</taxon>
        <taxon>Cellvibrionales</taxon>
        <taxon>Microbulbiferaceae</taxon>
        <taxon>Microbulbifer</taxon>
    </lineage>
</organism>
<feature type="transmembrane region" description="Helical" evidence="6">
    <location>
        <begin position="351"/>
        <end position="375"/>
    </location>
</feature>